<reference evidence="1 2" key="1">
    <citation type="submission" date="2020-03" db="EMBL/GenBank/DDBJ databases">
        <title>Metagenomic, metatranscriptomic, and metabolomic analyses revealed the key microbes and metabolic features during the fermentation of ganjang, Korean traditional soy sauce.</title>
        <authorList>
            <person name="Chun B.H."/>
            <person name="Jeon C.O."/>
        </authorList>
    </citation>
    <scope>NUCLEOTIDE SEQUENCE [LARGE SCALE GENOMIC DNA]</scope>
    <source>
        <strain evidence="1 2">KG14</strain>
    </source>
</reference>
<gene>
    <name evidence="1" type="ORF">HLV39_02260</name>
</gene>
<accession>A0A851HSQ6</accession>
<sequence length="137" mass="15810">MRNKGNEPNLGKPEYLYHGSRQKTVRLEPAQGIGHGEADNEYGIYAVSERDLAVPFAITYYPLSPRAVFSVDTSQRPPRIVLRDTEVSWHEKGYIYTLRSETFEQIDALQWVSRVPVEPVLIEEITPELYRDWVVDS</sequence>
<evidence type="ECO:0000313" key="2">
    <source>
        <dbReference type="Proteomes" id="UP000536442"/>
    </source>
</evidence>
<keyword evidence="2" id="KW-1185">Reference proteome</keyword>
<protein>
    <submittedName>
        <fullName evidence="1">Uncharacterized protein</fullName>
    </submittedName>
</protein>
<name>A0A851HSQ6_9GAMM</name>
<evidence type="ECO:0000313" key="1">
    <source>
        <dbReference type="EMBL" id="NWN90322.1"/>
    </source>
</evidence>
<dbReference type="Proteomes" id="UP000536442">
    <property type="component" value="Unassembled WGS sequence"/>
</dbReference>
<dbReference type="EMBL" id="JABEVQ010000001">
    <property type="protein sequence ID" value="NWN90322.1"/>
    <property type="molecule type" value="Genomic_DNA"/>
</dbReference>
<proteinExistence type="predicted"/>
<dbReference type="AlphaFoldDB" id="A0A851HSQ6"/>
<organism evidence="1 2">
    <name type="scientific">Marinobacter adhaerens</name>
    <dbReference type="NCBI Taxonomy" id="1033846"/>
    <lineage>
        <taxon>Bacteria</taxon>
        <taxon>Pseudomonadati</taxon>
        <taxon>Pseudomonadota</taxon>
        <taxon>Gammaproteobacteria</taxon>
        <taxon>Pseudomonadales</taxon>
        <taxon>Marinobacteraceae</taxon>
        <taxon>Marinobacter</taxon>
    </lineage>
</organism>
<comment type="caution">
    <text evidence="1">The sequence shown here is derived from an EMBL/GenBank/DDBJ whole genome shotgun (WGS) entry which is preliminary data.</text>
</comment>